<comment type="function">
    <text evidence="16">Catalyzes the stereospecific oxidation of squalene to (S)-2,3-epoxysqualene, and is considered to be a rate-limiting enzyme in steroid biosynthesis.</text>
</comment>
<keyword evidence="10" id="KW-0752">Steroid biosynthesis</keyword>
<proteinExistence type="inferred from homology"/>
<dbReference type="InterPro" id="IPR013698">
    <property type="entry name" value="Squalene_epoxidase"/>
</dbReference>
<keyword evidence="14" id="KW-0753">Steroid metabolism</keyword>
<accession>A0A177AHG5</accession>
<comment type="subcellular location">
    <subcellularLocation>
        <location evidence="3 16">Endoplasmic reticulum membrane</location>
        <topology evidence="3 16">Multi-pass membrane protein</topology>
    </subcellularLocation>
    <subcellularLocation>
        <location evidence="2">Microsome membrane</location>
        <topology evidence="2">Multi-pass membrane protein</topology>
    </subcellularLocation>
</comment>
<evidence type="ECO:0000256" key="14">
    <source>
        <dbReference type="ARBA" id="ARBA00023221"/>
    </source>
</evidence>
<comment type="pathway">
    <text evidence="15">Steroid metabolism; ergosterol biosynthesis.</text>
</comment>
<comment type="cofactor">
    <cofactor evidence="1 16">
        <name>FAD</name>
        <dbReference type="ChEBI" id="CHEBI:57692"/>
    </cofactor>
</comment>
<organism evidence="19">
    <name type="scientific">Pseudogymnoascus destructans</name>
    <dbReference type="NCBI Taxonomy" id="655981"/>
    <lineage>
        <taxon>Eukaryota</taxon>
        <taxon>Fungi</taxon>
        <taxon>Dikarya</taxon>
        <taxon>Ascomycota</taxon>
        <taxon>Pezizomycotina</taxon>
        <taxon>Leotiomycetes</taxon>
        <taxon>Thelebolales</taxon>
        <taxon>Thelebolaceae</taxon>
        <taxon>Pseudogymnoascus</taxon>
    </lineage>
</organism>
<evidence type="ECO:0000256" key="10">
    <source>
        <dbReference type="ARBA" id="ARBA00022955"/>
    </source>
</evidence>
<reference evidence="19" key="1">
    <citation type="submission" date="2016-03" db="EMBL/GenBank/DDBJ databases">
        <title>Updated assembly of Pseudogymnoascus destructans, the fungus causing white-nose syndrome of bats.</title>
        <authorList>
            <person name="Palmer J.M."/>
            <person name="Drees K.P."/>
            <person name="Foster J.T."/>
            <person name="Lindner D.L."/>
        </authorList>
    </citation>
    <scope>NUCLEOTIDE SEQUENCE [LARGE SCALE GENOMIC DNA]</scope>
    <source>
        <strain evidence="19">20631-21</strain>
    </source>
</reference>
<evidence type="ECO:0000313" key="19">
    <source>
        <dbReference type="EMBL" id="OAF60683.1"/>
    </source>
</evidence>
<evidence type="ECO:0000256" key="7">
    <source>
        <dbReference type="ARBA" id="ARBA00022824"/>
    </source>
</evidence>
<dbReference type="AlphaFoldDB" id="A0A177AHG5"/>
<dbReference type="PANTHER" id="PTHR10835">
    <property type="entry name" value="SQUALENE MONOOXYGENASE"/>
    <property type="match status" value="1"/>
</dbReference>
<dbReference type="Pfam" id="PF08491">
    <property type="entry name" value="SE"/>
    <property type="match status" value="1"/>
</dbReference>
<keyword evidence="10" id="KW-0444">Lipid biosynthesis</keyword>
<name>A0A177AHG5_9PEZI</name>
<comment type="catalytic activity">
    <reaction evidence="16">
        <text>squalene + reduced [NADPH--hemoprotein reductase] + O2 = (S)-2,3-epoxysqualene + oxidized [NADPH--hemoprotein reductase] + H2O + H(+)</text>
        <dbReference type="Rhea" id="RHEA:25282"/>
        <dbReference type="Rhea" id="RHEA-COMP:11964"/>
        <dbReference type="Rhea" id="RHEA-COMP:11965"/>
        <dbReference type="ChEBI" id="CHEBI:15377"/>
        <dbReference type="ChEBI" id="CHEBI:15378"/>
        <dbReference type="ChEBI" id="CHEBI:15379"/>
        <dbReference type="ChEBI" id="CHEBI:15440"/>
        <dbReference type="ChEBI" id="CHEBI:15441"/>
        <dbReference type="ChEBI" id="CHEBI:57618"/>
        <dbReference type="ChEBI" id="CHEBI:58210"/>
        <dbReference type="EC" id="1.14.14.17"/>
    </reaction>
</comment>
<keyword evidence="10" id="KW-0443">Lipid metabolism</keyword>
<keyword evidence="13 16" id="KW-0472">Membrane</keyword>
<dbReference type="FunFam" id="3.50.50.60:FF:000166">
    <property type="entry name" value="Squalene monooxygenase Erg1"/>
    <property type="match status" value="1"/>
</dbReference>
<feature type="transmembrane region" description="Helical" evidence="16">
    <location>
        <begin position="502"/>
        <end position="524"/>
    </location>
</feature>
<evidence type="ECO:0000256" key="3">
    <source>
        <dbReference type="ARBA" id="ARBA00004477"/>
    </source>
</evidence>
<evidence type="ECO:0000256" key="6">
    <source>
        <dbReference type="ARBA" id="ARBA00022692"/>
    </source>
</evidence>
<evidence type="ECO:0000259" key="18">
    <source>
        <dbReference type="Pfam" id="PF08491"/>
    </source>
</evidence>
<sequence>MIISEVIPCCRLLPPFHHIKYINTLVQLRSFNSPPTTAQVSVPAKIASPVSRPFTSLLAPTIDTQYPSMTATQTTHESLSQRRRMHHEADVVIIGAGVFGCAVAVTLARQGRSVILLERSMKEPDRIVGELLQPGGVSALHKLGLSECLEGIDAVVVNGYNVIYYGKEVHIPYPYDTRVEKSRAMRESRPVGWCFHHGRFINKLREACKSEPNITIFETTVKGTVSTDNNEQVLGVKTETTDPMDGSKKPDYFFGGLTIAADGYASTLRKQYISKTPVAKSKFYALELIDCPIPTPNHGHIILSDNAPVLVYQIGTHETRALIDVPENLETAKAALGGVKAHIRNVVVPTLPKQIKPTFIRALEEGKLRSMPNSWLPPTQQQTPGIVVLGDAMNMRHPLTGGGMSIALTDVVILSELLHPTRIADLSSVPAMSLAMRTFHWRRKQLASIVNILAQALYALFAANNAELKALQRGCFEYFLFGGACIDEPAGMLACILPRPFLLFYHFFSVALLAMWLIMCDCVGDLLGVWRAPLGVYRSGAVLWKAVGVIFPYIFSELTW</sequence>
<evidence type="ECO:0000256" key="8">
    <source>
        <dbReference type="ARBA" id="ARBA00022827"/>
    </source>
</evidence>
<dbReference type="UniPathway" id="UPA00767">
    <property type="reaction ID" value="UER00752"/>
</dbReference>
<feature type="transmembrane region" description="Helical" evidence="16">
    <location>
        <begin position="536"/>
        <end position="555"/>
    </location>
</feature>
<dbReference type="Proteomes" id="UP000077154">
    <property type="component" value="Unassembled WGS sequence"/>
</dbReference>
<evidence type="ECO:0000256" key="1">
    <source>
        <dbReference type="ARBA" id="ARBA00001974"/>
    </source>
</evidence>
<dbReference type="eggNOG" id="KOG1298">
    <property type="taxonomic scope" value="Eukaryota"/>
</dbReference>
<dbReference type="SUPFAM" id="SSF51905">
    <property type="entry name" value="FAD/NAD(P)-binding domain"/>
    <property type="match status" value="1"/>
</dbReference>
<dbReference type="RefSeq" id="XP_024325964.1">
    <property type="nucleotide sequence ID" value="XM_024467027.1"/>
</dbReference>
<keyword evidence="6 16" id="KW-0812">Transmembrane</keyword>
<evidence type="ECO:0000256" key="15">
    <source>
        <dbReference type="ARBA" id="ARBA00029435"/>
    </source>
</evidence>
<evidence type="ECO:0000256" key="4">
    <source>
        <dbReference type="ARBA" id="ARBA00008802"/>
    </source>
</evidence>
<evidence type="ECO:0000256" key="16">
    <source>
        <dbReference type="RuleBase" id="RU367121"/>
    </source>
</evidence>
<dbReference type="GO" id="GO:0005789">
    <property type="term" value="C:endoplasmic reticulum membrane"/>
    <property type="evidence" value="ECO:0007669"/>
    <property type="project" value="UniProtKB-SubCell"/>
</dbReference>
<feature type="domain" description="Squalene epoxidase" evidence="18">
    <location>
        <begin position="256"/>
        <end position="520"/>
    </location>
</feature>
<gene>
    <name evidence="19" type="primary">ERG1_1</name>
    <name evidence="19" type="ORF">VC83_03379</name>
</gene>
<protein>
    <recommendedName>
        <fullName evidence="16">Squalene monooxygenase</fullName>
        <ecNumber evidence="16">1.14.14.17</ecNumber>
    </recommendedName>
</protein>
<keyword evidence="8 16" id="KW-0274">FAD</keyword>
<dbReference type="InterPro" id="IPR040125">
    <property type="entry name" value="Squalene_monox"/>
</dbReference>
<dbReference type="EMBL" id="KV441391">
    <property type="protein sequence ID" value="OAF60683.1"/>
    <property type="molecule type" value="Genomic_DNA"/>
</dbReference>
<keyword evidence="9" id="KW-0492">Microsome</keyword>
<dbReference type="GeneID" id="36286456"/>
<evidence type="ECO:0000256" key="11">
    <source>
        <dbReference type="ARBA" id="ARBA00022989"/>
    </source>
</evidence>
<dbReference type="EC" id="1.14.14.17" evidence="16"/>
<keyword evidence="11 16" id="KW-1133">Transmembrane helix</keyword>
<feature type="domain" description="FAD dependent oxidoreductase" evidence="17">
    <location>
        <begin position="90"/>
        <end position="120"/>
    </location>
</feature>
<evidence type="ECO:0000256" key="5">
    <source>
        <dbReference type="ARBA" id="ARBA00022630"/>
    </source>
</evidence>
<feature type="transmembrane region" description="Helical" evidence="16">
    <location>
        <begin position="91"/>
        <end position="109"/>
    </location>
</feature>
<evidence type="ECO:0000259" key="17">
    <source>
        <dbReference type="Pfam" id="PF01266"/>
    </source>
</evidence>
<feature type="transmembrane region" description="Helical" evidence="16">
    <location>
        <begin position="446"/>
        <end position="463"/>
    </location>
</feature>
<dbReference type="PANTHER" id="PTHR10835:SF0">
    <property type="entry name" value="SQUALENE MONOOXYGENASE"/>
    <property type="match status" value="1"/>
</dbReference>
<keyword evidence="12 16" id="KW-0560">Oxidoreductase</keyword>
<dbReference type="OrthoDB" id="1678617at2759"/>
<evidence type="ECO:0000256" key="9">
    <source>
        <dbReference type="ARBA" id="ARBA00022848"/>
    </source>
</evidence>
<comment type="similarity">
    <text evidence="4 16">Belongs to the squalene monooxygenase family.</text>
</comment>
<keyword evidence="7 16" id="KW-0256">Endoplasmic reticulum</keyword>
<evidence type="ECO:0000256" key="12">
    <source>
        <dbReference type="ARBA" id="ARBA00023002"/>
    </source>
</evidence>
<dbReference type="Pfam" id="PF01266">
    <property type="entry name" value="DAO"/>
    <property type="match status" value="1"/>
</dbReference>
<dbReference type="GO" id="GO:0050660">
    <property type="term" value="F:flavin adenine dinucleotide binding"/>
    <property type="evidence" value="ECO:0007669"/>
    <property type="project" value="UniProtKB-UniRule"/>
</dbReference>
<evidence type="ECO:0000256" key="13">
    <source>
        <dbReference type="ARBA" id="ARBA00023136"/>
    </source>
</evidence>
<dbReference type="GO" id="GO:0006696">
    <property type="term" value="P:ergosterol biosynthetic process"/>
    <property type="evidence" value="ECO:0007669"/>
    <property type="project" value="TreeGrafter"/>
</dbReference>
<dbReference type="GO" id="GO:0004506">
    <property type="term" value="F:squalene monooxygenase activity"/>
    <property type="evidence" value="ECO:0007669"/>
    <property type="project" value="UniProtKB-UniRule"/>
</dbReference>
<dbReference type="Gene3D" id="3.50.50.60">
    <property type="entry name" value="FAD/NAD(P)-binding domain"/>
    <property type="match status" value="1"/>
</dbReference>
<dbReference type="InterPro" id="IPR006076">
    <property type="entry name" value="FAD-dep_OxRdtase"/>
</dbReference>
<dbReference type="VEuPathDB" id="FungiDB:GMDG_01256"/>
<keyword evidence="5 16" id="KW-0285">Flavoprotein</keyword>
<evidence type="ECO:0000256" key="2">
    <source>
        <dbReference type="ARBA" id="ARBA00004154"/>
    </source>
</evidence>
<dbReference type="InterPro" id="IPR036188">
    <property type="entry name" value="FAD/NAD-bd_sf"/>
</dbReference>
<dbReference type="PRINTS" id="PR00420">
    <property type="entry name" value="RNGMNOXGNASE"/>
</dbReference>